<dbReference type="OrthoDB" id="2281940at2759"/>
<reference evidence="1 2" key="1">
    <citation type="submission" date="2014-09" db="EMBL/GenBank/DDBJ databases">
        <authorList>
            <person name="Ellenberger Sabrina"/>
        </authorList>
    </citation>
    <scope>NUCLEOTIDE SEQUENCE [LARGE SCALE GENOMIC DNA]</scope>
    <source>
        <strain evidence="1 2">CBS 412.66</strain>
    </source>
</reference>
<protein>
    <submittedName>
        <fullName evidence="1">Uncharacterized protein</fullName>
    </submittedName>
</protein>
<dbReference type="Proteomes" id="UP000054107">
    <property type="component" value="Unassembled WGS sequence"/>
</dbReference>
<sequence>MSSLLFVKHCPEKTPKSECKQMKVLSIGDHIARQLADDTKREAMSYRKEYNHVEGQNSDNFDGSEYKAFKEKHIAENDNDEEHIFLGLYTDDWTIQSMIKPGIDNVKNWPYTFAIDAAKLTKIGEYIAASRKTVPDSFNAPWNDIFGTGPGCGVMNFRGVDYEEFLIFQVPTLKIQTWLTFLMIEVETKRIKKNIMKPTQHYLFQIGYIIRGHGPLASYSCRSMERAIGTFKRLINAKTNIGPNAGNVVDRLALMRVVKSFGGNDNALDDEIQLLAPRKFEAGSYMDMKGDNRSGNQLWAIEMADFPIDINRAKFISALANHHKRTYSSDILAKVSFDPSFLDVSIAGCGWAYNNVFRSEYYRQHIGANERGSHHVMAYADYLNRGKSKQAWFVGAVLFMFAIEVEEIGEEF</sequence>
<keyword evidence="2" id="KW-1185">Reference proteome</keyword>
<proteinExistence type="predicted"/>
<name>A0A0B7NXA8_9FUNG</name>
<dbReference type="EMBL" id="LN734204">
    <property type="protein sequence ID" value="CEP19998.1"/>
    <property type="molecule type" value="Genomic_DNA"/>
</dbReference>
<organism evidence="1 2">
    <name type="scientific">Parasitella parasitica</name>
    <dbReference type="NCBI Taxonomy" id="35722"/>
    <lineage>
        <taxon>Eukaryota</taxon>
        <taxon>Fungi</taxon>
        <taxon>Fungi incertae sedis</taxon>
        <taxon>Mucoromycota</taxon>
        <taxon>Mucoromycotina</taxon>
        <taxon>Mucoromycetes</taxon>
        <taxon>Mucorales</taxon>
        <taxon>Mucorineae</taxon>
        <taxon>Mucoraceae</taxon>
        <taxon>Parasitella</taxon>
    </lineage>
</organism>
<dbReference type="AlphaFoldDB" id="A0A0B7NXA8"/>
<gene>
    <name evidence="1" type="primary">PARPA_14319.1 scaffold 50072</name>
</gene>
<evidence type="ECO:0000313" key="1">
    <source>
        <dbReference type="EMBL" id="CEP19998.1"/>
    </source>
</evidence>
<accession>A0A0B7NXA8</accession>
<dbReference type="STRING" id="35722.A0A0B7NXA8"/>
<evidence type="ECO:0000313" key="2">
    <source>
        <dbReference type="Proteomes" id="UP000054107"/>
    </source>
</evidence>